<evidence type="ECO:0000256" key="6">
    <source>
        <dbReference type="ARBA" id="ARBA00022989"/>
    </source>
</evidence>
<name>A0A495Y2R2_9MICO</name>
<evidence type="ECO:0000313" key="9">
    <source>
        <dbReference type="EMBL" id="MBB2987201.1"/>
    </source>
</evidence>
<feature type="transmembrane region" description="Helical" evidence="8">
    <location>
        <begin position="26"/>
        <end position="49"/>
    </location>
</feature>
<feature type="transmembrane region" description="Helical" evidence="8">
    <location>
        <begin position="61"/>
        <end position="80"/>
    </location>
</feature>
<evidence type="ECO:0000256" key="4">
    <source>
        <dbReference type="ARBA" id="ARBA00022519"/>
    </source>
</evidence>
<dbReference type="PANTHER" id="PTHR32196:SF21">
    <property type="entry name" value="ABC TRANSPORTER PERMEASE PROTEIN YPHD-RELATED"/>
    <property type="match status" value="1"/>
</dbReference>
<dbReference type="AlphaFoldDB" id="A0A495Y2R2"/>
<dbReference type="EMBL" id="JACHVT010000005">
    <property type="protein sequence ID" value="MBB2987201.1"/>
    <property type="molecule type" value="Genomic_DNA"/>
</dbReference>
<sequence length="340" mass="35404">MTAGTSAAAAELARRRHSPLQRVQHLLHGYPFISPLLILVVTAAAFTIVNPRFANPASLSLLIQQTAVVACLAIGQTLIILTAGIDLAVGATVILAMMVMAKISVENGVPAPVALLIGVGLGAAAGLLNGFLVTRINLPPFIVTLGTLSIFTAVALLYSGSKSYQNNVLPDLLNWTSTGFSVGPFRLTVGVVIVVLLYLVMGYVLSQTRWGRHVYAVGDAPEAARLSGIPSKRILLSVYAVAGLIYGIGAWVLIGRAGAASPNAITNANLESITAVVIGGTSLFGGRGRLVGTLIGALIVQSFTVGLSLARVDQQYRILAVGILVIVAVAIDQWIRKVKA</sequence>
<gene>
    <name evidence="10" type="ORF">DFJ68_3078</name>
    <name evidence="9" type="ORF">FHW14_002384</name>
</gene>
<feature type="transmembrane region" description="Helical" evidence="8">
    <location>
        <begin position="234"/>
        <end position="254"/>
    </location>
</feature>
<keyword evidence="2" id="KW-0813">Transport</keyword>
<comment type="caution">
    <text evidence="10">The sequence shown here is derived from an EMBL/GenBank/DDBJ whole genome shotgun (WGS) entry which is preliminary data.</text>
</comment>
<dbReference type="GO" id="GO:0005886">
    <property type="term" value="C:plasma membrane"/>
    <property type="evidence" value="ECO:0007669"/>
    <property type="project" value="UniProtKB-SubCell"/>
</dbReference>
<keyword evidence="3" id="KW-1003">Cell membrane</keyword>
<evidence type="ECO:0000256" key="5">
    <source>
        <dbReference type="ARBA" id="ARBA00022692"/>
    </source>
</evidence>
<keyword evidence="11" id="KW-1185">Reference proteome</keyword>
<keyword evidence="6 8" id="KW-1133">Transmembrane helix</keyword>
<proteinExistence type="predicted"/>
<accession>A0A495Y2R2</accession>
<dbReference type="EMBL" id="RBXT01000001">
    <property type="protein sequence ID" value="RKT79604.1"/>
    <property type="molecule type" value="Genomic_DNA"/>
</dbReference>
<evidence type="ECO:0000256" key="7">
    <source>
        <dbReference type="ARBA" id="ARBA00023136"/>
    </source>
</evidence>
<feature type="transmembrane region" description="Helical" evidence="8">
    <location>
        <begin position="141"/>
        <end position="160"/>
    </location>
</feature>
<evidence type="ECO:0000256" key="3">
    <source>
        <dbReference type="ARBA" id="ARBA00022475"/>
    </source>
</evidence>
<feature type="transmembrane region" description="Helical" evidence="8">
    <location>
        <begin position="111"/>
        <end position="134"/>
    </location>
</feature>
<keyword evidence="4" id="KW-0997">Cell inner membrane</keyword>
<feature type="transmembrane region" description="Helical" evidence="8">
    <location>
        <begin position="316"/>
        <end position="335"/>
    </location>
</feature>
<dbReference type="CDD" id="cd06579">
    <property type="entry name" value="TM_PBP1_transp_AraH_like"/>
    <property type="match status" value="1"/>
</dbReference>
<dbReference type="InterPro" id="IPR001851">
    <property type="entry name" value="ABC_transp_permease"/>
</dbReference>
<evidence type="ECO:0000256" key="1">
    <source>
        <dbReference type="ARBA" id="ARBA00004651"/>
    </source>
</evidence>
<feature type="transmembrane region" description="Helical" evidence="8">
    <location>
        <begin position="291"/>
        <end position="310"/>
    </location>
</feature>
<dbReference type="RefSeq" id="WP_121034478.1">
    <property type="nucleotide sequence ID" value="NZ_JACHVT010000005.1"/>
</dbReference>
<dbReference type="Proteomes" id="UP000590811">
    <property type="component" value="Unassembled WGS sequence"/>
</dbReference>
<dbReference type="Pfam" id="PF02653">
    <property type="entry name" value="BPD_transp_2"/>
    <property type="match status" value="1"/>
</dbReference>
<comment type="subcellular location">
    <subcellularLocation>
        <location evidence="1">Cell membrane</location>
        <topology evidence="1">Multi-pass membrane protein</topology>
    </subcellularLocation>
</comment>
<evidence type="ECO:0000256" key="2">
    <source>
        <dbReference type="ARBA" id="ARBA00022448"/>
    </source>
</evidence>
<evidence type="ECO:0000313" key="11">
    <source>
        <dbReference type="Proteomes" id="UP000278440"/>
    </source>
</evidence>
<dbReference type="GO" id="GO:0022857">
    <property type="term" value="F:transmembrane transporter activity"/>
    <property type="evidence" value="ECO:0007669"/>
    <property type="project" value="InterPro"/>
</dbReference>
<reference evidence="9 12" key="2">
    <citation type="submission" date="2020-08" db="EMBL/GenBank/DDBJ databases">
        <title>Genomic Encyclopedia of Type Strains, Phase IV (KMG-V): Genome sequencing to study the core and pangenomes of soil and plant-associated prokaryotes.</title>
        <authorList>
            <person name="Whitman W."/>
        </authorList>
    </citation>
    <scope>NUCLEOTIDE SEQUENCE [LARGE SCALE GENOMIC DNA]</scope>
    <source>
        <strain evidence="9 12">B3ACCR2</strain>
    </source>
</reference>
<reference evidence="10 11" key="1">
    <citation type="submission" date="2018-10" db="EMBL/GenBank/DDBJ databases">
        <title>Sequencing the genomes of 1000 actinobacteria strains.</title>
        <authorList>
            <person name="Klenk H.-P."/>
        </authorList>
    </citation>
    <scope>NUCLEOTIDE SEQUENCE [LARGE SCALE GENOMIC DNA]</scope>
    <source>
        <strain evidence="10 11">DSM 44267</strain>
    </source>
</reference>
<dbReference type="PANTHER" id="PTHR32196">
    <property type="entry name" value="ABC TRANSPORTER PERMEASE PROTEIN YPHD-RELATED-RELATED"/>
    <property type="match status" value="1"/>
</dbReference>
<evidence type="ECO:0000256" key="8">
    <source>
        <dbReference type="SAM" id="Phobius"/>
    </source>
</evidence>
<feature type="transmembrane region" description="Helical" evidence="8">
    <location>
        <begin position="180"/>
        <end position="205"/>
    </location>
</feature>
<keyword evidence="7 8" id="KW-0472">Membrane</keyword>
<dbReference type="OrthoDB" id="9808136at2"/>
<evidence type="ECO:0000313" key="12">
    <source>
        <dbReference type="Proteomes" id="UP000590811"/>
    </source>
</evidence>
<feature type="transmembrane region" description="Helical" evidence="8">
    <location>
        <begin position="87"/>
        <end position="105"/>
    </location>
</feature>
<dbReference type="Proteomes" id="UP000278440">
    <property type="component" value="Unassembled WGS sequence"/>
</dbReference>
<organism evidence="10 11">
    <name type="scientific">Terracoccus luteus</name>
    <dbReference type="NCBI Taxonomy" id="53356"/>
    <lineage>
        <taxon>Bacteria</taxon>
        <taxon>Bacillati</taxon>
        <taxon>Actinomycetota</taxon>
        <taxon>Actinomycetes</taxon>
        <taxon>Micrococcales</taxon>
        <taxon>Intrasporangiaceae</taxon>
        <taxon>Terracoccus</taxon>
    </lineage>
</organism>
<evidence type="ECO:0000313" key="10">
    <source>
        <dbReference type="EMBL" id="RKT79604.1"/>
    </source>
</evidence>
<keyword evidence="5 8" id="KW-0812">Transmembrane</keyword>
<protein>
    <submittedName>
        <fullName evidence="10">Fructose transport system permease protein</fullName>
    </submittedName>
</protein>